<dbReference type="InterPro" id="IPR001633">
    <property type="entry name" value="EAL_dom"/>
</dbReference>
<dbReference type="Gene3D" id="3.20.20.450">
    <property type="entry name" value="EAL domain"/>
    <property type="match status" value="1"/>
</dbReference>
<evidence type="ECO:0000259" key="2">
    <source>
        <dbReference type="Pfam" id="PF00563"/>
    </source>
</evidence>
<feature type="domain" description="EAL" evidence="2">
    <location>
        <begin position="78"/>
        <end position="260"/>
    </location>
</feature>
<proteinExistence type="predicted"/>
<dbReference type="RefSeq" id="WP_134907955.1">
    <property type="nucleotide sequence ID" value="NZ_JAJAOX010000064.1"/>
</dbReference>
<comment type="caution">
    <text evidence="3">The sequence shown here is derived from an EMBL/GenBank/DDBJ whole genome shotgun (WGS) entry which is preliminary data.</text>
</comment>
<dbReference type="EMBL" id="QGHS01000156">
    <property type="protein sequence ID" value="PWT45663.1"/>
    <property type="molecule type" value="Genomic_DNA"/>
</dbReference>
<dbReference type="SUPFAM" id="SSF141868">
    <property type="entry name" value="EAL domain-like"/>
    <property type="match status" value="1"/>
</dbReference>
<dbReference type="Proteomes" id="UP000245866">
    <property type="component" value="Unassembled WGS sequence"/>
</dbReference>
<name>A0A317GFK4_LIMRT</name>
<dbReference type="Pfam" id="PF00563">
    <property type="entry name" value="EAL"/>
    <property type="match status" value="1"/>
</dbReference>
<feature type="transmembrane region" description="Helical" evidence="1">
    <location>
        <begin position="6"/>
        <end position="24"/>
    </location>
</feature>
<evidence type="ECO:0000256" key="1">
    <source>
        <dbReference type="SAM" id="Phobius"/>
    </source>
</evidence>
<dbReference type="AlphaFoldDB" id="A0A317GFK4"/>
<protein>
    <submittedName>
        <fullName evidence="3">Diguanylate phosphodiesterase</fullName>
    </submittedName>
</protein>
<keyword evidence="1" id="KW-0472">Membrane</keyword>
<gene>
    <name evidence="3" type="ORF">DKZ23_09260</name>
</gene>
<organism evidence="3 4">
    <name type="scientific">Limosilactobacillus reuteri</name>
    <name type="common">Lactobacillus reuteri</name>
    <dbReference type="NCBI Taxonomy" id="1598"/>
    <lineage>
        <taxon>Bacteria</taxon>
        <taxon>Bacillati</taxon>
        <taxon>Bacillota</taxon>
        <taxon>Bacilli</taxon>
        <taxon>Lactobacillales</taxon>
        <taxon>Lactobacillaceae</taxon>
        <taxon>Limosilactobacillus</taxon>
    </lineage>
</organism>
<evidence type="ECO:0000313" key="3">
    <source>
        <dbReference type="EMBL" id="PWT45663.1"/>
    </source>
</evidence>
<keyword evidence="1" id="KW-1133">Transmembrane helix</keyword>
<dbReference type="InterPro" id="IPR035919">
    <property type="entry name" value="EAL_sf"/>
</dbReference>
<accession>A0A317GFK4</accession>
<keyword evidence="1" id="KW-0812">Transmembrane</keyword>
<sequence>MANFENFLWWIFVIFTLICGVFCIEAHYRYKNKNGIDNAYKFSNKYKYFGQPIYDKQNKIRGYELLLREYNQYTNKWQLPRNVVDFPLSKIVSTIQEINPQLEEIANVSLNMTVNQITDFRVEYFFNWVLGTTNIKQLVIELDTNDIRRANIFKRKEILHMFKKLQHTQIKITIENVDSSKKTYNLLQQYLPYITYLKFNVHSFNKSANHWIDITLAQWQRRSAIFNIEMIVDKIDNDSYIALVNQLNVPFHQGYAYGRPENL</sequence>
<evidence type="ECO:0000313" key="4">
    <source>
        <dbReference type="Proteomes" id="UP000245866"/>
    </source>
</evidence>
<reference evidence="3 4" key="1">
    <citation type="journal article" date="2018" name="Front. Microbiol.">
        <title>Comparative Genomics of the Herbivore Gut Symbiont Lactobacillus reuteri Reveals Genetic Diversity and Lifestyle Adaptation.</title>
        <authorList>
            <person name="Zhao J."/>
        </authorList>
    </citation>
    <scope>NUCLEOTIDE SEQUENCE [LARGE SCALE GENOMIC DNA]</scope>
    <source>
        <strain evidence="3 4">LR12</strain>
    </source>
</reference>